<keyword evidence="5" id="KW-0804">Transcription</keyword>
<comment type="similarity">
    <text evidence="1">Belongs to the sigma-70 factor family.</text>
</comment>
<keyword evidence="9" id="KW-1185">Reference proteome</keyword>
<dbReference type="InterPro" id="IPR014284">
    <property type="entry name" value="RNA_pol_sigma-70_dom"/>
</dbReference>
<feature type="compositionally biased region" description="Low complexity" evidence="6">
    <location>
        <begin position="388"/>
        <end position="406"/>
    </location>
</feature>
<feature type="compositionally biased region" description="Low complexity" evidence="6">
    <location>
        <begin position="361"/>
        <end position="380"/>
    </location>
</feature>
<evidence type="ECO:0000259" key="7">
    <source>
        <dbReference type="Pfam" id="PF04542"/>
    </source>
</evidence>
<keyword evidence="2" id="KW-0805">Transcription regulation</keyword>
<feature type="compositionally biased region" description="Low complexity" evidence="6">
    <location>
        <begin position="325"/>
        <end position="335"/>
    </location>
</feature>
<dbReference type="AlphaFoldDB" id="A0AAD8XRY5"/>
<gene>
    <name evidence="8" type="ORF">QTG54_016928</name>
</gene>
<evidence type="ECO:0000256" key="1">
    <source>
        <dbReference type="ARBA" id="ARBA00007788"/>
    </source>
</evidence>
<feature type="region of interest" description="Disordered" evidence="6">
    <location>
        <begin position="308"/>
        <end position="337"/>
    </location>
</feature>
<dbReference type="PANTHER" id="PTHR30603:SF47">
    <property type="entry name" value="RNA POLYMERASE SIGMA FACTOR SIGD, CHLOROPLASTIC"/>
    <property type="match status" value="1"/>
</dbReference>
<feature type="compositionally biased region" description="Low complexity" evidence="6">
    <location>
        <begin position="112"/>
        <end position="157"/>
    </location>
</feature>
<dbReference type="GO" id="GO:0003677">
    <property type="term" value="F:DNA binding"/>
    <property type="evidence" value="ECO:0007669"/>
    <property type="project" value="UniProtKB-KW"/>
</dbReference>
<feature type="region of interest" description="Disordered" evidence="6">
    <location>
        <begin position="354"/>
        <end position="406"/>
    </location>
</feature>
<dbReference type="GO" id="GO:0006352">
    <property type="term" value="P:DNA-templated transcription initiation"/>
    <property type="evidence" value="ECO:0007669"/>
    <property type="project" value="InterPro"/>
</dbReference>
<dbReference type="InterPro" id="IPR050239">
    <property type="entry name" value="Sigma-70_RNA_pol_init_factors"/>
</dbReference>
<protein>
    <submittedName>
        <fullName evidence="8">RNA polymerase sigma factor</fullName>
    </submittedName>
</protein>
<dbReference type="InterPro" id="IPR036388">
    <property type="entry name" value="WH-like_DNA-bd_sf"/>
</dbReference>
<dbReference type="Pfam" id="PF04542">
    <property type="entry name" value="Sigma70_r2"/>
    <property type="match status" value="1"/>
</dbReference>
<reference evidence="8" key="1">
    <citation type="submission" date="2023-06" db="EMBL/GenBank/DDBJ databases">
        <title>Survivors Of The Sea: Transcriptome response of Skeletonema marinoi to long-term dormancy.</title>
        <authorList>
            <person name="Pinder M.I.M."/>
            <person name="Kourtchenko O."/>
            <person name="Robertson E.K."/>
            <person name="Larsson T."/>
            <person name="Maumus F."/>
            <person name="Osuna-Cruz C.M."/>
            <person name="Vancaester E."/>
            <person name="Stenow R."/>
            <person name="Vandepoele K."/>
            <person name="Ploug H."/>
            <person name="Bruchert V."/>
            <person name="Godhe A."/>
            <person name="Topel M."/>
        </authorList>
    </citation>
    <scope>NUCLEOTIDE SEQUENCE</scope>
    <source>
        <strain evidence="8">R05AC</strain>
    </source>
</reference>
<sequence>MHTSHAYNEAQQTVHYNLYQEHTMTKNRITKSSSQCHHSLTALSSALIIIATSHALSTSIIRPTTAFGTTSSSSSFIIHGHLQQQRRRPLLFSTRIEEDIPSSQKRRRNSVKNKSSAAAAASASAKKTSSGKNKSNDSNASSSPQTTTSGSTNNDNNEQQSQSRLSNLPPSVSQKIVSGAPYQRAEMMEHTILTKEEEFGYGRQVVRARELREAIEEFLEERRVTLEMAEEEDLLMRDVSGGNDDDIGDYFEEEVHTIIDGRRADSAANGNDDDDNEAQLNEDFLNYELEYLSLYGFRPTLQDFENDRLDMDNANGNNLGNTIKSSSSSSSSSSSATLGGFDLEDDLLIDHAQHRSHHMSQLRNNPPLPSSSLSSKSKQPTSPPPPSTTKRSGYRNSSTSSTAASNSYTPLLHIPLHELSESDVISTLQIPGGRSELVNILLDGAYAREVLMRRNVKLVTSIAKQWMRNSFSTANANLGTSSSATSNNSGRSTRKYLSQMYEGSWDRPSLDEAVQEGMLGLARAVDKYDPERGLRFSTYATHWITSYVRVCFQRAVTGCLRVPSQLHDIKSAYQKIVKDHLVSGEEPPEQVDIAKTLGITPQRLSTAIRATGSLVSVDAPVISPGSGSYKGSAAGGDGGNSQELLILDTLKCAEPKPEDQVEISFLRQCLENAMASELTPFERDVLRLRLGLDSGTGKTVREIVEICGGGVTMSDVRSAERRAFKKLRSPTSVHTHNLLAYLDLAGADITFR</sequence>
<feature type="compositionally biased region" description="Polar residues" evidence="6">
    <location>
        <begin position="314"/>
        <end position="324"/>
    </location>
</feature>
<dbReference type="Gene3D" id="1.10.10.10">
    <property type="entry name" value="Winged helix-like DNA-binding domain superfamily/Winged helix DNA-binding domain"/>
    <property type="match status" value="1"/>
</dbReference>
<dbReference type="InterPro" id="IPR013324">
    <property type="entry name" value="RNA_pol_sigma_r3/r4-like"/>
</dbReference>
<accession>A0AAD8XRY5</accession>
<feature type="compositionally biased region" description="Polar residues" evidence="6">
    <location>
        <begin position="158"/>
        <end position="174"/>
    </location>
</feature>
<evidence type="ECO:0000256" key="6">
    <source>
        <dbReference type="SAM" id="MobiDB-lite"/>
    </source>
</evidence>
<evidence type="ECO:0000256" key="4">
    <source>
        <dbReference type="ARBA" id="ARBA00023125"/>
    </source>
</evidence>
<dbReference type="InterPro" id="IPR007627">
    <property type="entry name" value="RNA_pol_sigma70_r2"/>
</dbReference>
<dbReference type="SUPFAM" id="SSF88946">
    <property type="entry name" value="Sigma2 domain of RNA polymerase sigma factors"/>
    <property type="match status" value="1"/>
</dbReference>
<comment type="caution">
    <text evidence="8">The sequence shown here is derived from an EMBL/GenBank/DDBJ whole genome shotgun (WGS) entry which is preliminary data.</text>
</comment>
<dbReference type="NCBIfam" id="TIGR02937">
    <property type="entry name" value="sigma70-ECF"/>
    <property type="match status" value="1"/>
</dbReference>
<evidence type="ECO:0000313" key="9">
    <source>
        <dbReference type="Proteomes" id="UP001224775"/>
    </source>
</evidence>
<dbReference type="PANTHER" id="PTHR30603">
    <property type="entry name" value="RNA POLYMERASE SIGMA FACTOR RPO"/>
    <property type="match status" value="1"/>
</dbReference>
<dbReference type="PRINTS" id="PR00046">
    <property type="entry name" value="SIGMA70FCT"/>
</dbReference>
<evidence type="ECO:0000256" key="5">
    <source>
        <dbReference type="ARBA" id="ARBA00023163"/>
    </source>
</evidence>
<dbReference type="SUPFAM" id="SSF88659">
    <property type="entry name" value="Sigma3 and sigma4 domains of RNA polymerase sigma factors"/>
    <property type="match status" value="1"/>
</dbReference>
<keyword evidence="4" id="KW-0238">DNA-binding</keyword>
<dbReference type="InterPro" id="IPR013325">
    <property type="entry name" value="RNA_pol_sigma_r2"/>
</dbReference>
<dbReference type="InterPro" id="IPR000943">
    <property type="entry name" value="RNA_pol_sigma70"/>
</dbReference>
<name>A0AAD8XRY5_9STRA</name>
<feature type="region of interest" description="Disordered" evidence="6">
    <location>
        <begin position="94"/>
        <end position="174"/>
    </location>
</feature>
<proteinExistence type="inferred from homology"/>
<organism evidence="8 9">
    <name type="scientific">Skeletonema marinoi</name>
    <dbReference type="NCBI Taxonomy" id="267567"/>
    <lineage>
        <taxon>Eukaryota</taxon>
        <taxon>Sar</taxon>
        <taxon>Stramenopiles</taxon>
        <taxon>Ochrophyta</taxon>
        <taxon>Bacillariophyta</taxon>
        <taxon>Coscinodiscophyceae</taxon>
        <taxon>Thalassiosirophycidae</taxon>
        <taxon>Thalassiosirales</taxon>
        <taxon>Skeletonemataceae</taxon>
        <taxon>Skeletonema</taxon>
        <taxon>Skeletonema marinoi-dohrnii complex</taxon>
    </lineage>
</organism>
<dbReference type="Gene3D" id="1.20.120.1810">
    <property type="match status" value="1"/>
</dbReference>
<feature type="domain" description="RNA polymerase sigma-70 region 2" evidence="7">
    <location>
        <begin position="508"/>
        <end position="546"/>
    </location>
</feature>
<dbReference type="EMBL" id="JATAAI010000068">
    <property type="protein sequence ID" value="KAK1732393.1"/>
    <property type="molecule type" value="Genomic_DNA"/>
</dbReference>
<dbReference type="GO" id="GO:0016987">
    <property type="term" value="F:sigma factor activity"/>
    <property type="evidence" value="ECO:0007669"/>
    <property type="project" value="UniProtKB-KW"/>
</dbReference>
<dbReference type="CDD" id="cd06171">
    <property type="entry name" value="Sigma70_r4"/>
    <property type="match status" value="1"/>
</dbReference>
<keyword evidence="3" id="KW-0731">Sigma factor</keyword>
<evidence type="ECO:0000313" key="8">
    <source>
        <dbReference type="EMBL" id="KAK1732393.1"/>
    </source>
</evidence>
<evidence type="ECO:0000256" key="2">
    <source>
        <dbReference type="ARBA" id="ARBA00023015"/>
    </source>
</evidence>
<evidence type="ECO:0000256" key="3">
    <source>
        <dbReference type="ARBA" id="ARBA00023082"/>
    </source>
</evidence>
<dbReference type="Proteomes" id="UP001224775">
    <property type="component" value="Unassembled WGS sequence"/>
</dbReference>